<dbReference type="STRING" id="1437607.BISA_1446"/>
<gene>
    <name evidence="3" type="ORF">BISA_1446</name>
</gene>
<dbReference type="Gene3D" id="3.10.350.10">
    <property type="entry name" value="LysM domain"/>
    <property type="match status" value="1"/>
</dbReference>
<evidence type="ECO:0000256" key="1">
    <source>
        <dbReference type="SAM" id="Phobius"/>
    </source>
</evidence>
<dbReference type="CDD" id="cd00118">
    <property type="entry name" value="LysM"/>
    <property type="match status" value="1"/>
</dbReference>
<dbReference type="Proteomes" id="UP000029066">
    <property type="component" value="Unassembled WGS sequence"/>
</dbReference>
<dbReference type="PROSITE" id="PS51782">
    <property type="entry name" value="LYSM"/>
    <property type="match status" value="1"/>
</dbReference>
<keyword evidence="1" id="KW-1133">Transmembrane helix</keyword>
<comment type="caution">
    <text evidence="3">The sequence shown here is derived from an EMBL/GenBank/DDBJ whole genome shotgun (WGS) entry which is preliminary data.</text>
</comment>
<dbReference type="SMART" id="SM00257">
    <property type="entry name" value="LysM"/>
    <property type="match status" value="1"/>
</dbReference>
<evidence type="ECO:0000259" key="2">
    <source>
        <dbReference type="PROSITE" id="PS51782"/>
    </source>
</evidence>
<feature type="domain" description="LysM" evidence="2">
    <location>
        <begin position="78"/>
        <end position="128"/>
    </location>
</feature>
<dbReference type="InterPro" id="IPR018392">
    <property type="entry name" value="LysM"/>
</dbReference>
<dbReference type="InterPro" id="IPR036779">
    <property type="entry name" value="LysM_dom_sf"/>
</dbReference>
<dbReference type="SUPFAM" id="SSF54106">
    <property type="entry name" value="LysM domain"/>
    <property type="match status" value="1"/>
</dbReference>
<dbReference type="EMBL" id="JGZN01000005">
    <property type="protein sequence ID" value="KFI93360.1"/>
    <property type="molecule type" value="Genomic_DNA"/>
</dbReference>
<proteinExistence type="predicted"/>
<sequence length="131" mass="14509">MNSPNAMVIVHHPKMRNVAHRYDETMRAMVSLQHEYKQRQRRRHVILAMLLAVGLAWAGIGAWSARPAQSSTGATQVTSYIVKPGDTLWSYASSITPKGQDVSETVDELIELNDLDSGALQAGQRIIVPNE</sequence>
<organism evidence="3 4">
    <name type="scientific">Bifidobacterium saguini DSM 23967</name>
    <dbReference type="NCBI Taxonomy" id="1437607"/>
    <lineage>
        <taxon>Bacteria</taxon>
        <taxon>Bacillati</taxon>
        <taxon>Actinomycetota</taxon>
        <taxon>Actinomycetes</taxon>
        <taxon>Bifidobacteriales</taxon>
        <taxon>Bifidobacteriaceae</taxon>
        <taxon>Bifidobacterium</taxon>
    </lineage>
</organism>
<keyword evidence="1" id="KW-0472">Membrane</keyword>
<protein>
    <submittedName>
        <fullName evidence="3">Peptidoglycan-binding LysM</fullName>
    </submittedName>
</protein>
<dbReference type="Pfam" id="PF01476">
    <property type="entry name" value="LysM"/>
    <property type="match status" value="1"/>
</dbReference>
<accession>A0A087DCW0</accession>
<evidence type="ECO:0000313" key="3">
    <source>
        <dbReference type="EMBL" id="KFI93360.1"/>
    </source>
</evidence>
<name>A0A087DCW0_9BIFI</name>
<evidence type="ECO:0000313" key="4">
    <source>
        <dbReference type="Proteomes" id="UP000029066"/>
    </source>
</evidence>
<reference evidence="3 4" key="1">
    <citation type="submission" date="2014-03" db="EMBL/GenBank/DDBJ databases">
        <title>Genomics of Bifidobacteria.</title>
        <authorList>
            <person name="Ventura M."/>
            <person name="Milani C."/>
            <person name="Lugli G.A."/>
        </authorList>
    </citation>
    <scope>NUCLEOTIDE SEQUENCE [LARGE SCALE GENOMIC DNA]</scope>
    <source>
        <strain evidence="3 4">DSM 23967</strain>
    </source>
</reference>
<keyword evidence="1" id="KW-0812">Transmembrane</keyword>
<feature type="transmembrane region" description="Helical" evidence="1">
    <location>
        <begin position="45"/>
        <end position="65"/>
    </location>
</feature>
<dbReference type="AlphaFoldDB" id="A0A087DCW0"/>